<organism evidence="2">
    <name type="scientific">hydrothermal vent metagenome</name>
    <dbReference type="NCBI Taxonomy" id="652676"/>
    <lineage>
        <taxon>unclassified sequences</taxon>
        <taxon>metagenomes</taxon>
        <taxon>ecological metagenomes</taxon>
    </lineage>
</organism>
<gene>
    <name evidence="2" type="ORF">MNBD_ALPHA09-1311</name>
</gene>
<name>A0A3B0TBR3_9ZZZZ</name>
<dbReference type="InterPro" id="IPR036291">
    <property type="entry name" value="NAD(P)-bd_dom_sf"/>
</dbReference>
<dbReference type="SUPFAM" id="SSF51735">
    <property type="entry name" value="NAD(P)-binding Rossmann-fold domains"/>
    <property type="match status" value="1"/>
</dbReference>
<proteinExistence type="predicted"/>
<dbReference type="Pfam" id="PF01370">
    <property type="entry name" value="Epimerase"/>
    <property type="match status" value="1"/>
</dbReference>
<feature type="domain" description="NAD-dependent epimerase/dehydratase" evidence="1">
    <location>
        <begin position="3"/>
        <end position="140"/>
    </location>
</feature>
<evidence type="ECO:0000313" key="2">
    <source>
        <dbReference type="EMBL" id="VAW15478.1"/>
    </source>
</evidence>
<dbReference type="EMBL" id="UOEM01000085">
    <property type="protein sequence ID" value="VAW15478.1"/>
    <property type="molecule type" value="Genomic_DNA"/>
</dbReference>
<sequence length="179" mass="20067">MRILITGSEGNVGRRLAGFFPDTIGIDIRPGADIRANLEFIDYEDRKVRRAFEISDALIHLASSADPGAAADVHWQDVVNAGRLVSNCMKRGVRCLVVASSDLTAPQDEHDLTAFSHAKRVVEIMAAMYDHEEGRRGRPVRIGWVPRDDQELKTAPEQLRRRYWSDKRLAAAFRRALGS</sequence>
<accession>A0A3B0TBR3</accession>
<protein>
    <recommendedName>
        <fullName evidence="1">NAD-dependent epimerase/dehydratase domain-containing protein</fullName>
    </recommendedName>
</protein>
<evidence type="ECO:0000259" key="1">
    <source>
        <dbReference type="Pfam" id="PF01370"/>
    </source>
</evidence>
<reference evidence="2" key="1">
    <citation type="submission" date="2018-06" db="EMBL/GenBank/DDBJ databases">
        <authorList>
            <person name="Zhirakovskaya E."/>
        </authorList>
    </citation>
    <scope>NUCLEOTIDE SEQUENCE</scope>
</reference>
<dbReference type="AlphaFoldDB" id="A0A3B0TBR3"/>
<dbReference type="Gene3D" id="3.40.50.720">
    <property type="entry name" value="NAD(P)-binding Rossmann-like Domain"/>
    <property type="match status" value="1"/>
</dbReference>
<dbReference type="InterPro" id="IPR001509">
    <property type="entry name" value="Epimerase_deHydtase"/>
</dbReference>